<evidence type="ECO:0000313" key="1">
    <source>
        <dbReference type="EMBL" id="RBP50617.1"/>
    </source>
</evidence>
<dbReference type="Proteomes" id="UP000253083">
    <property type="component" value="Unassembled WGS sequence"/>
</dbReference>
<proteinExistence type="predicted"/>
<accession>A0A395JL97</accession>
<dbReference type="EMBL" id="QNRT01000002">
    <property type="protein sequence ID" value="RBP50617.1"/>
    <property type="molecule type" value="Genomic_DNA"/>
</dbReference>
<gene>
    <name evidence="1" type="ORF">DFR28_10228</name>
</gene>
<dbReference type="RefSeq" id="WP_113953463.1">
    <property type="nucleotide sequence ID" value="NZ_QNRT01000002.1"/>
</dbReference>
<comment type="caution">
    <text evidence="1">The sequence shown here is derived from an EMBL/GenBank/DDBJ whole genome shotgun (WGS) entry which is preliminary data.</text>
</comment>
<name>A0A395JL97_9GAMM</name>
<organism evidence="1 2">
    <name type="scientific">Arenicella xantha</name>
    <dbReference type="NCBI Taxonomy" id="644221"/>
    <lineage>
        <taxon>Bacteria</taxon>
        <taxon>Pseudomonadati</taxon>
        <taxon>Pseudomonadota</taxon>
        <taxon>Gammaproteobacteria</taxon>
        <taxon>Arenicellales</taxon>
        <taxon>Arenicellaceae</taxon>
        <taxon>Arenicella</taxon>
    </lineage>
</organism>
<protein>
    <submittedName>
        <fullName evidence="1">Uncharacterized protein</fullName>
    </submittedName>
</protein>
<reference evidence="1 2" key="1">
    <citation type="submission" date="2018-06" db="EMBL/GenBank/DDBJ databases">
        <title>Genomic Encyclopedia of Type Strains, Phase IV (KMG-IV): sequencing the most valuable type-strain genomes for metagenomic binning, comparative biology and taxonomic classification.</title>
        <authorList>
            <person name="Goeker M."/>
        </authorList>
    </citation>
    <scope>NUCLEOTIDE SEQUENCE [LARGE SCALE GENOMIC DNA]</scope>
    <source>
        <strain evidence="1 2">DSM 24032</strain>
    </source>
</reference>
<dbReference type="InParanoid" id="A0A395JL97"/>
<sequence length="238" mass="26806">MITYVCSYWLSPAAGEAREAELKRYFDLHCYLKQRMGSQQIILTNLDYPGAIELKVPPNFTEKYAFFARYFGLKQLIESGVQLPICLHDHDFFNAKDLPYDENAILVGSMVDGYFSEQAVVYPEIAKQAIMAFTDKLWSLDFTAGLQYGYGTEVRHEGLYSTEQTMSDLALQPFKSIPMRQGFNVKDQVSFDIVSHHSLDAASIASTEIPSGSHGIHGHLNKGQATEVMLDWLAENLS</sequence>
<keyword evidence="2" id="KW-1185">Reference proteome</keyword>
<evidence type="ECO:0000313" key="2">
    <source>
        <dbReference type="Proteomes" id="UP000253083"/>
    </source>
</evidence>
<dbReference type="AlphaFoldDB" id="A0A395JL97"/>